<keyword evidence="2" id="KW-1185">Reference proteome</keyword>
<proteinExistence type="predicted"/>
<gene>
    <name evidence="1" type="ORF">ATEIFO6365_0004030700</name>
</gene>
<evidence type="ECO:0000313" key="1">
    <source>
        <dbReference type="EMBL" id="GFF15188.1"/>
    </source>
</evidence>
<reference evidence="1 2" key="1">
    <citation type="submission" date="2020-01" db="EMBL/GenBank/DDBJ databases">
        <title>Aspergillus terreus IFO 6365 whole genome shotgun sequence.</title>
        <authorList>
            <person name="Kanamasa S."/>
            <person name="Takahashi H."/>
        </authorList>
    </citation>
    <scope>NUCLEOTIDE SEQUENCE [LARGE SCALE GENOMIC DNA]</scope>
    <source>
        <strain evidence="1 2">IFO 6365</strain>
    </source>
</reference>
<evidence type="ECO:0000313" key="2">
    <source>
        <dbReference type="Proteomes" id="UP000452235"/>
    </source>
</evidence>
<organism evidence="1 2">
    <name type="scientific">Aspergillus terreus</name>
    <dbReference type="NCBI Taxonomy" id="33178"/>
    <lineage>
        <taxon>Eukaryota</taxon>
        <taxon>Fungi</taxon>
        <taxon>Dikarya</taxon>
        <taxon>Ascomycota</taxon>
        <taxon>Pezizomycotina</taxon>
        <taxon>Eurotiomycetes</taxon>
        <taxon>Eurotiomycetidae</taxon>
        <taxon>Eurotiales</taxon>
        <taxon>Aspergillaceae</taxon>
        <taxon>Aspergillus</taxon>
        <taxon>Aspergillus subgen. Circumdati</taxon>
    </lineage>
</organism>
<sequence>MPYPESPKRRELRAALRAVTNHVASLDIHGFDSSEGEAHHIKILPMDLDGKAAPRPTFFTPYPASLLLNPDDDYDRDRPGYFDFDSLPAIHRKPIDCGRNMEEYFSHYVYVCALRRRDIALNGLWTPVSLGDAPFVALDRYTFPEYITAKAFQIKDGPYPHAKAMIYNNLNGVDGQVLQGEAMVALRMIIAQMRRARFLDHMIAPILLFSFMGPQHARLVEAYFDGTSLVMRPTRLFDLRQKNEATLKKFGQWFFGEPTGDTKKLP</sequence>
<dbReference type="VEuPathDB" id="FungiDB:ATEG_09191"/>
<dbReference type="AlphaFoldDB" id="A0A5M3YR25"/>
<protein>
    <submittedName>
        <fullName evidence="1">Uncharacterized protein</fullName>
    </submittedName>
</protein>
<dbReference type="OrthoDB" id="4177740at2759"/>
<accession>A0A5M3YR25</accession>
<dbReference type="Proteomes" id="UP000452235">
    <property type="component" value="Unassembled WGS sequence"/>
</dbReference>
<dbReference type="EMBL" id="BLJY01000004">
    <property type="protein sequence ID" value="GFF15188.1"/>
    <property type="molecule type" value="Genomic_DNA"/>
</dbReference>
<name>A0A5M3YR25_ASPTE</name>
<comment type="caution">
    <text evidence="1">The sequence shown here is derived from an EMBL/GenBank/DDBJ whole genome shotgun (WGS) entry which is preliminary data.</text>
</comment>